<dbReference type="Proteomes" id="UP000054538">
    <property type="component" value="Unassembled WGS sequence"/>
</dbReference>
<keyword evidence="2" id="KW-1185">Reference proteome</keyword>
<reference evidence="2" key="2">
    <citation type="submission" date="2015-01" db="EMBL/GenBank/DDBJ databases">
        <title>Evolutionary Origins and Diversification of the Mycorrhizal Mutualists.</title>
        <authorList>
            <consortium name="DOE Joint Genome Institute"/>
            <consortium name="Mycorrhizal Genomics Consortium"/>
            <person name="Kohler A."/>
            <person name="Kuo A."/>
            <person name="Nagy L.G."/>
            <person name="Floudas D."/>
            <person name="Copeland A."/>
            <person name="Barry K.W."/>
            <person name="Cichocki N."/>
            <person name="Veneault-Fourrey C."/>
            <person name="LaButti K."/>
            <person name="Lindquist E.A."/>
            <person name="Lipzen A."/>
            <person name="Lundell T."/>
            <person name="Morin E."/>
            <person name="Murat C."/>
            <person name="Riley R."/>
            <person name="Ohm R."/>
            <person name="Sun H."/>
            <person name="Tunlid A."/>
            <person name="Henrissat B."/>
            <person name="Grigoriev I.V."/>
            <person name="Hibbett D.S."/>
            <person name="Martin F."/>
        </authorList>
    </citation>
    <scope>NUCLEOTIDE SEQUENCE [LARGE SCALE GENOMIC DNA]</scope>
    <source>
        <strain evidence="2">Ve08.2h10</strain>
    </source>
</reference>
<dbReference type="OrthoDB" id="2994945at2759"/>
<dbReference type="EMBL" id="KN824899">
    <property type="protein sequence ID" value="KIK98280.1"/>
    <property type="molecule type" value="Genomic_DNA"/>
</dbReference>
<dbReference type="AlphaFoldDB" id="A0A0D0EBV5"/>
<name>A0A0D0EBV5_9AGAM</name>
<accession>A0A0D0EBV5</accession>
<sequence>MAYHKISDDVKQAAIHLLEHNLLDLRNILDCCGFSKWMWCQVLRLWRETGDVMNHPTGIPGWICHLVNEDIDCLVQLIHDNPDYFLDEIVKLMKINCFILVHFLTTFNELEQAGMG</sequence>
<evidence type="ECO:0000313" key="1">
    <source>
        <dbReference type="EMBL" id="KIK98280.1"/>
    </source>
</evidence>
<protein>
    <submittedName>
        <fullName evidence="1">Unplaced genomic scaffold scaffold_77, whole genome shotgun sequence</fullName>
    </submittedName>
</protein>
<dbReference type="STRING" id="930991.A0A0D0EBV5"/>
<evidence type="ECO:0000313" key="2">
    <source>
        <dbReference type="Proteomes" id="UP000054538"/>
    </source>
</evidence>
<reference evidence="1 2" key="1">
    <citation type="submission" date="2014-04" db="EMBL/GenBank/DDBJ databases">
        <authorList>
            <consortium name="DOE Joint Genome Institute"/>
            <person name="Kuo A."/>
            <person name="Kohler A."/>
            <person name="Jargeat P."/>
            <person name="Nagy L.G."/>
            <person name="Floudas D."/>
            <person name="Copeland A."/>
            <person name="Barry K.W."/>
            <person name="Cichocki N."/>
            <person name="Veneault-Fourrey C."/>
            <person name="LaButti K."/>
            <person name="Lindquist E.A."/>
            <person name="Lipzen A."/>
            <person name="Lundell T."/>
            <person name="Morin E."/>
            <person name="Murat C."/>
            <person name="Sun H."/>
            <person name="Tunlid A."/>
            <person name="Henrissat B."/>
            <person name="Grigoriev I.V."/>
            <person name="Hibbett D.S."/>
            <person name="Martin F."/>
            <person name="Nordberg H.P."/>
            <person name="Cantor M.N."/>
            <person name="Hua S.X."/>
        </authorList>
    </citation>
    <scope>NUCLEOTIDE SEQUENCE [LARGE SCALE GENOMIC DNA]</scope>
    <source>
        <strain evidence="1 2">Ve08.2h10</strain>
    </source>
</reference>
<proteinExistence type="predicted"/>
<dbReference type="InterPro" id="IPR009057">
    <property type="entry name" value="Homeodomain-like_sf"/>
</dbReference>
<gene>
    <name evidence="1" type="ORF">PAXRUDRAFT_31282</name>
</gene>
<dbReference type="HOGENOM" id="CLU_056788_9_3_1"/>
<dbReference type="SUPFAM" id="SSF46689">
    <property type="entry name" value="Homeodomain-like"/>
    <property type="match status" value="1"/>
</dbReference>
<organism evidence="1 2">
    <name type="scientific">Paxillus rubicundulus Ve08.2h10</name>
    <dbReference type="NCBI Taxonomy" id="930991"/>
    <lineage>
        <taxon>Eukaryota</taxon>
        <taxon>Fungi</taxon>
        <taxon>Dikarya</taxon>
        <taxon>Basidiomycota</taxon>
        <taxon>Agaricomycotina</taxon>
        <taxon>Agaricomycetes</taxon>
        <taxon>Agaricomycetidae</taxon>
        <taxon>Boletales</taxon>
        <taxon>Paxilineae</taxon>
        <taxon>Paxillaceae</taxon>
        <taxon>Paxillus</taxon>
    </lineage>
</organism>
<dbReference type="InParanoid" id="A0A0D0EBV5"/>